<dbReference type="Proteomes" id="UP000648257">
    <property type="component" value="Unassembled WGS sequence"/>
</dbReference>
<name>A0ABR6X3L6_9BURK</name>
<sequence length="127" mass="14190">MTGLTSHTEASTKLAQPLLRCEVTYAGSTHTIETTITSNPYLAPLHDIGGRFYFKAVMAGNGSKLDYIKLYAYLQGSDVDIPIHQASYKNPIHVSKAMKAITPINYLYAGEVERELQYQCFLGWNQK</sequence>
<comment type="caution">
    <text evidence="1">The sequence shown here is derived from an EMBL/GenBank/DDBJ whole genome shotgun (WGS) entry which is preliminary data.</text>
</comment>
<reference evidence="1 2" key="1">
    <citation type="submission" date="2020-08" db="EMBL/GenBank/DDBJ databases">
        <title>Novel species isolated from subtropical streams in China.</title>
        <authorList>
            <person name="Lu H."/>
        </authorList>
    </citation>
    <scope>NUCLEOTIDE SEQUENCE [LARGE SCALE GENOMIC DNA]</scope>
    <source>
        <strain evidence="1 2">KACC 16656</strain>
    </source>
</reference>
<evidence type="ECO:0000313" key="2">
    <source>
        <dbReference type="Proteomes" id="UP000648257"/>
    </source>
</evidence>
<protein>
    <submittedName>
        <fullName evidence="1">Uncharacterized protein</fullName>
    </submittedName>
</protein>
<gene>
    <name evidence="1" type="ORF">H8K52_09330</name>
</gene>
<proteinExistence type="predicted"/>
<dbReference type="EMBL" id="JACOFW010000008">
    <property type="protein sequence ID" value="MBC3807545.1"/>
    <property type="molecule type" value="Genomic_DNA"/>
</dbReference>
<keyword evidence="2" id="KW-1185">Reference proteome</keyword>
<evidence type="ECO:0000313" key="1">
    <source>
        <dbReference type="EMBL" id="MBC3807545.1"/>
    </source>
</evidence>
<organism evidence="1 2">
    <name type="scientific">Undibacterium seohonense</name>
    <dbReference type="NCBI Taxonomy" id="1344950"/>
    <lineage>
        <taxon>Bacteria</taxon>
        <taxon>Pseudomonadati</taxon>
        <taxon>Pseudomonadota</taxon>
        <taxon>Betaproteobacteria</taxon>
        <taxon>Burkholderiales</taxon>
        <taxon>Oxalobacteraceae</taxon>
        <taxon>Undibacterium</taxon>
    </lineage>
</organism>
<accession>A0ABR6X3L6</accession>